<dbReference type="EMBL" id="AP018052">
    <property type="protein sequence ID" value="BAZ93023.1"/>
    <property type="molecule type" value="Genomic_DNA"/>
</dbReference>
<keyword evidence="5" id="KW-1185">Reference proteome</keyword>
<keyword evidence="4" id="KW-0489">Methyltransferase</keyword>
<reference evidence="4 5" key="1">
    <citation type="submission" date="2017-05" db="EMBL/GenBank/DDBJ databases">
        <title>Thiocyanate degradation by Thiohalobacter thiocyanaticus FOKN1.</title>
        <authorList>
            <person name="Oshiki M."/>
            <person name="Fukushima T."/>
            <person name="Kawano S."/>
            <person name="Nakagawa J."/>
        </authorList>
    </citation>
    <scope>NUCLEOTIDE SEQUENCE [LARGE SCALE GENOMIC DNA]</scope>
    <source>
        <strain evidence="4 5">FOKN1</strain>
    </source>
</reference>
<evidence type="ECO:0000256" key="1">
    <source>
        <dbReference type="ARBA" id="ARBA00005369"/>
    </source>
</evidence>
<dbReference type="OrthoDB" id="9810066at2"/>
<dbReference type="GO" id="GO:0004719">
    <property type="term" value="F:protein-L-isoaspartate (D-aspartate) O-methyltransferase activity"/>
    <property type="evidence" value="ECO:0007669"/>
    <property type="project" value="InterPro"/>
</dbReference>
<dbReference type="SUPFAM" id="SSF53335">
    <property type="entry name" value="S-adenosyl-L-methionine-dependent methyltransferases"/>
    <property type="match status" value="1"/>
</dbReference>
<gene>
    <name evidence="4" type="ORF">FOKN1_0621</name>
</gene>
<dbReference type="PANTHER" id="PTHR11579:SF18">
    <property type="entry name" value="PROTEIN-L-ISOASPARTATE O-METHYLTRANSFERASE"/>
    <property type="match status" value="1"/>
</dbReference>
<dbReference type="Proteomes" id="UP000218765">
    <property type="component" value="Chromosome"/>
</dbReference>
<dbReference type="PANTHER" id="PTHR11579">
    <property type="entry name" value="PROTEIN-L-ISOASPARTATE O-METHYLTRANSFERASE"/>
    <property type="match status" value="1"/>
</dbReference>
<evidence type="ECO:0000256" key="3">
    <source>
        <dbReference type="ARBA" id="ARBA00030757"/>
    </source>
</evidence>
<protein>
    <recommendedName>
        <fullName evidence="2">Protein-L-isoaspartate O-methyltransferase</fullName>
    </recommendedName>
    <alternativeName>
        <fullName evidence="3">Protein L-isoaspartyl methyltransferase</fullName>
    </alternativeName>
</protein>
<dbReference type="Pfam" id="PF01135">
    <property type="entry name" value="PCMT"/>
    <property type="match status" value="1"/>
</dbReference>
<dbReference type="Gene3D" id="3.40.50.150">
    <property type="entry name" value="Vaccinia Virus protein VP39"/>
    <property type="match status" value="1"/>
</dbReference>
<name>A0A1Z4VNE0_9GAMM</name>
<evidence type="ECO:0000256" key="2">
    <source>
        <dbReference type="ARBA" id="ARBA00013346"/>
    </source>
</evidence>
<evidence type="ECO:0000313" key="5">
    <source>
        <dbReference type="Proteomes" id="UP000218765"/>
    </source>
</evidence>
<evidence type="ECO:0000313" key="4">
    <source>
        <dbReference type="EMBL" id="BAZ93023.1"/>
    </source>
</evidence>
<dbReference type="InterPro" id="IPR000682">
    <property type="entry name" value="PCMT"/>
</dbReference>
<dbReference type="CDD" id="cd02440">
    <property type="entry name" value="AdoMet_MTases"/>
    <property type="match status" value="1"/>
</dbReference>
<accession>A0A1Z4VNE0</accession>
<organism evidence="4 5">
    <name type="scientific">Thiohalobacter thiocyanaticus</name>
    <dbReference type="NCBI Taxonomy" id="585455"/>
    <lineage>
        <taxon>Bacteria</taxon>
        <taxon>Pseudomonadati</taxon>
        <taxon>Pseudomonadota</taxon>
        <taxon>Gammaproteobacteria</taxon>
        <taxon>Thiohalobacterales</taxon>
        <taxon>Thiohalobacteraceae</taxon>
        <taxon>Thiohalobacter</taxon>
    </lineage>
</organism>
<dbReference type="GO" id="GO:0032259">
    <property type="term" value="P:methylation"/>
    <property type="evidence" value="ECO:0007669"/>
    <property type="project" value="UniProtKB-KW"/>
</dbReference>
<comment type="similarity">
    <text evidence="1">Belongs to the methyltransferase superfamily. L-isoaspartyl/D-aspartyl protein methyltransferase family.</text>
</comment>
<dbReference type="RefSeq" id="WP_096364656.1">
    <property type="nucleotide sequence ID" value="NZ_AP018052.1"/>
</dbReference>
<proteinExistence type="inferred from homology"/>
<dbReference type="GO" id="GO:0005737">
    <property type="term" value="C:cytoplasm"/>
    <property type="evidence" value="ECO:0007669"/>
    <property type="project" value="TreeGrafter"/>
</dbReference>
<keyword evidence="4" id="KW-0808">Transferase</keyword>
<dbReference type="InterPro" id="IPR029063">
    <property type="entry name" value="SAM-dependent_MTases_sf"/>
</dbReference>
<sequence length="225" mass="25119">MSEQADSADFERARHNMIEQQIRPWDVLDQRVLDVLMQTPREDFVPTQYRSTLAFSDISLPLEHGQVMMPPRLEGRLLQSLAIQPGDRILEIGTGSGYLTACLARLGRQVLSVDLHPDFKYAAERKLEQHGITNVELRTEDAAAGWDAEQGFDVIAVTGSLPLLHRGFHDALAVGGRLFVIVGEPPVMEAMLITRVAADQWASESLFDTSIPPLENAPRIENFDF</sequence>
<dbReference type="KEGG" id="ttc:FOKN1_0621"/>
<dbReference type="AlphaFoldDB" id="A0A1Z4VNE0"/>